<sequence length="179" mass="18565">MAVPKAVSIAIVSITASTTTVVVLASVVAHKLLNILFFTLLPMLSFALGACFMADPDASIKNFGIDLPDTFEANSGEGIALIRAFAGFLVLFASGAWAVGRTGCGLSKGLFCGALAALLMREHVLLSGSAAGAELALYAVLAASASFFNLVSPKVECRLQKNRCPPAVVYSKVYGRAGY</sequence>
<keyword evidence="1" id="KW-0812">Transmembrane</keyword>
<feature type="transmembrane region" description="Helical" evidence="1">
    <location>
        <begin position="35"/>
        <end position="54"/>
    </location>
</feature>
<evidence type="ECO:0000313" key="2">
    <source>
        <dbReference type="EMBL" id="CAE0636236.1"/>
    </source>
</evidence>
<keyword evidence="1" id="KW-0472">Membrane</keyword>
<keyword evidence="1" id="KW-1133">Transmembrane helix</keyword>
<gene>
    <name evidence="2" type="ORF">HAKA00212_LOCUS14996</name>
</gene>
<proteinExistence type="predicted"/>
<organism evidence="2">
    <name type="scientific">Heterosigma akashiwo</name>
    <name type="common">Chromophytic alga</name>
    <name type="synonym">Heterosigma carterae</name>
    <dbReference type="NCBI Taxonomy" id="2829"/>
    <lineage>
        <taxon>Eukaryota</taxon>
        <taxon>Sar</taxon>
        <taxon>Stramenopiles</taxon>
        <taxon>Ochrophyta</taxon>
        <taxon>Raphidophyceae</taxon>
        <taxon>Chattonellales</taxon>
        <taxon>Chattonellaceae</taxon>
        <taxon>Heterosigma</taxon>
    </lineage>
</organism>
<feature type="transmembrane region" description="Helical" evidence="1">
    <location>
        <begin position="80"/>
        <end position="100"/>
    </location>
</feature>
<dbReference type="EMBL" id="HBIU01032480">
    <property type="protein sequence ID" value="CAE0636236.1"/>
    <property type="molecule type" value="Transcribed_RNA"/>
</dbReference>
<accession>A0A6V1S2R6</accession>
<evidence type="ECO:0000256" key="1">
    <source>
        <dbReference type="SAM" id="Phobius"/>
    </source>
</evidence>
<name>A0A6V1S2R6_HETAK</name>
<reference evidence="2" key="1">
    <citation type="submission" date="2021-01" db="EMBL/GenBank/DDBJ databases">
        <authorList>
            <person name="Corre E."/>
            <person name="Pelletier E."/>
            <person name="Niang G."/>
            <person name="Scheremetjew M."/>
            <person name="Finn R."/>
            <person name="Kale V."/>
            <person name="Holt S."/>
            <person name="Cochrane G."/>
            <person name="Meng A."/>
            <person name="Brown T."/>
            <person name="Cohen L."/>
        </authorList>
    </citation>
    <scope>NUCLEOTIDE SEQUENCE</scope>
    <source>
        <strain evidence="2">CCMP3107</strain>
    </source>
</reference>
<dbReference type="AlphaFoldDB" id="A0A6V1S2R6"/>
<protein>
    <submittedName>
        <fullName evidence="2">Uncharacterized protein</fullName>
    </submittedName>
</protein>
<feature type="transmembrane region" description="Helical" evidence="1">
    <location>
        <begin position="135"/>
        <end position="152"/>
    </location>
</feature>